<evidence type="ECO:0000256" key="2">
    <source>
        <dbReference type="ARBA" id="ARBA00006577"/>
    </source>
</evidence>
<dbReference type="InterPro" id="IPR001179">
    <property type="entry name" value="PPIase_FKBP_dom"/>
</dbReference>
<dbReference type="PANTHER" id="PTHR43811:SF23">
    <property type="entry name" value="FKBP-TYPE 22 KDA PEPTIDYL-PROLYL CIS-TRANS ISOMERASE"/>
    <property type="match status" value="1"/>
</dbReference>
<evidence type="ECO:0000256" key="5">
    <source>
        <dbReference type="ARBA" id="ARBA00023235"/>
    </source>
</evidence>
<dbReference type="InterPro" id="IPR036944">
    <property type="entry name" value="PPIase_FKBP_N_sf"/>
</dbReference>
<dbReference type="AlphaFoldDB" id="A0AB38YD45"/>
<feature type="domain" description="PPIase FKBP-type" evidence="9">
    <location>
        <begin position="141"/>
        <end position="226"/>
    </location>
</feature>
<evidence type="ECO:0000256" key="3">
    <source>
        <dbReference type="ARBA" id="ARBA00022729"/>
    </source>
</evidence>
<dbReference type="EC" id="5.2.1.8" evidence="7"/>
<name>A0AB38YD45_9GAMM</name>
<keyword evidence="3 8" id="KW-0732">Signal</keyword>
<dbReference type="Pfam" id="PF00254">
    <property type="entry name" value="FKBP_C"/>
    <property type="match status" value="1"/>
</dbReference>
<dbReference type="SUPFAM" id="SSF54534">
    <property type="entry name" value="FKBP-like"/>
    <property type="match status" value="1"/>
</dbReference>
<comment type="catalytic activity">
    <reaction evidence="1 6 7">
        <text>[protein]-peptidylproline (omega=180) = [protein]-peptidylproline (omega=0)</text>
        <dbReference type="Rhea" id="RHEA:16237"/>
        <dbReference type="Rhea" id="RHEA-COMP:10747"/>
        <dbReference type="Rhea" id="RHEA-COMP:10748"/>
        <dbReference type="ChEBI" id="CHEBI:83833"/>
        <dbReference type="ChEBI" id="CHEBI:83834"/>
        <dbReference type="EC" id="5.2.1.8"/>
    </reaction>
</comment>
<accession>A0AB38YD45</accession>
<evidence type="ECO:0000256" key="8">
    <source>
        <dbReference type="SAM" id="SignalP"/>
    </source>
</evidence>
<dbReference type="Gene3D" id="1.10.287.460">
    <property type="entry name" value="Peptidyl-prolyl cis-trans isomerase, FKBP-type, N-terminal domain"/>
    <property type="match status" value="1"/>
</dbReference>
<dbReference type="Gene3D" id="3.10.50.40">
    <property type="match status" value="1"/>
</dbReference>
<proteinExistence type="inferred from homology"/>
<evidence type="ECO:0000256" key="4">
    <source>
        <dbReference type="ARBA" id="ARBA00023110"/>
    </source>
</evidence>
<comment type="similarity">
    <text evidence="2 7">Belongs to the FKBP-type PPIase family.</text>
</comment>
<feature type="signal peptide" evidence="8">
    <location>
        <begin position="1"/>
        <end position="22"/>
    </location>
</feature>
<sequence>MNKLANLALAGVLASAGGIATAQDLETVTERTSYYFGLDLGGSLAQQIGTDRIDIDAVILGLRDGLAQNDPRLSLEEIRSAVMALQQELQSEQEGMTMAMRAEGEAFLSENAEKDGVTVTPSGLQYEVITAGEGGASPSSSDVVRVHYHGTLIDGTVFDSSVDRGEPVEFPLNGVIPGWTEGVQLMNEGDKYRFFIPSDLGYRDQAVGSIPPFSVLVFEVELLEIM</sequence>
<evidence type="ECO:0000313" key="10">
    <source>
        <dbReference type="EMBL" id="WLD57277.1"/>
    </source>
</evidence>
<gene>
    <name evidence="10" type="ORF">NFC81_11165</name>
</gene>
<dbReference type="Pfam" id="PF01346">
    <property type="entry name" value="FKBP_N"/>
    <property type="match status" value="1"/>
</dbReference>
<dbReference type="GO" id="GO:0003755">
    <property type="term" value="F:peptidyl-prolyl cis-trans isomerase activity"/>
    <property type="evidence" value="ECO:0007669"/>
    <property type="project" value="UniProtKB-UniRule"/>
</dbReference>
<dbReference type="NCBIfam" id="NF008602">
    <property type="entry name" value="PRK11570.1"/>
    <property type="match status" value="1"/>
</dbReference>
<dbReference type="PROSITE" id="PS50059">
    <property type="entry name" value="FKBP_PPIASE"/>
    <property type="match status" value="1"/>
</dbReference>
<reference evidence="10" key="1">
    <citation type="submission" date="2022-07" db="EMBL/GenBank/DDBJ databases">
        <title>Complete genome sequence of Salinispirillum sp. LH10-3-1 capable of multiple carbohydrate inversion isolated from a soda lake.</title>
        <authorList>
            <person name="Liu J."/>
            <person name="Zhai Y."/>
            <person name="Zhang H."/>
            <person name="Yang H."/>
            <person name="Qu J."/>
            <person name="Li J."/>
        </authorList>
    </citation>
    <scope>NUCLEOTIDE SEQUENCE</scope>
    <source>
        <strain evidence="10">LH 10-3-1</strain>
    </source>
</reference>
<evidence type="ECO:0000259" key="9">
    <source>
        <dbReference type="PROSITE" id="PS50059"/>
    </source>
</evidence>
<evidence type="ECO:0000256" key="1">
    <source>
        <dbReference type="ARBA" id="ARBA00000971"/>
    </source>
</evidence>
<evidence type="ECO:0000256" key="6">
    <source>
        <dbReference type="PROSITE-ProRule" id="PRU00277"/>
    </source>
</evidence>
<dbReference type="InterPro" id="IPR046357">
    <property type="entry name" value="PPIase_dom_sf"/>
</dbReference>
<dbReference type="PANTHER" id="PTHR43811">
    <property type="entry name" value="FKBP-TYPE PEPTIDYL-PROLYL CIS-TRANS ISOMERASE FKPA"/>
    <property type="match status" value="1"/>
</dbReference>
<dbReference type="RefSeq" id="WP_304994564.1">
    <property type="nucleotide sequence ID" value="NZ_CP101717.1"/>
</dbReference>
<keyword evidence="5 6" id="KW-0413">Isomerase</keyword>
<feature type="chain" id="PRO_5044282592" description="Peptidyl-prolyl cis-trans isomerase" evidence="8">
    <location>
        <begin position="23"/>
        <end position="226"/>
    </location>
</feature>
<dbReference type="GO" id="GO:0006457">
    <property type="term" value="P:protein folding"/>
    <property type="evidence" value="ECO:0007669"/>
    <property type="project" value="InterPro"/>
</dbReference>
<dbReference type="EMBL" id="CP101717">
    <property type="protein sequence ID" value="WLD57277.1"/>
    <property type="molecule type" value="Genomic_DNA"/>
</dbReference>
<dbReference type="InterPro" id="IPR000774">
    <property type="entry name" value="PPIase_FKBP_N"/>
</dbReference>
<protein>
    <recommendedName>
        <fullName evidence="7">Peptidyl-prolyl cis-trans isomerase</fullName>
        <ecNumber evidence="7">5.2.1.8</ecNumber>
    </recommendedName>
</protein>
<organism evidence="10">
    <name type="scientific">Salinispirillum sp. LH 10-3-1</name>
    <dbReference type="NCBI Taxonomy" id="2952525"/>
    <lineage>
        <taxon>Bacteria</taxon>
        <taxon>Pseudomonadati</taxon>
        <taxon>Pseudomonadota</taxon>
        <taxon>Gammaproteobacteria</taxon>
        <taxon>Oceanospirillales</taxon>
        <taxon>Saccharospirillaceae</taxon>
        <taxon>Salinispirillum</taxon>
    </lineage>
</organism>
<keyword evidence="4 6" id="KW-0697">Rotamase</keyword>
<dbReference type="FunFam" id="3.10.50.40:FF:000045">
    <property type="entry name" value="Peptidyl-prolyl cis-trans isomerase"/>
    <property type="match status" value="1"/>
</dbReference>
<evidence type="ECO:0000256" key="7">
    <source>
        <dbReference type="RuleBase" id="RU003915"/>
    </source>
</evidence>